<dbReference type="RefSeq" id="WP_143090976.1">
    <property type="nucleotide sequence ID" value="NZ_FONY01000037.1"/>
</dbReference>
<evidence type="ECO:0000259" key="2">
    <source>
        <dbReference type="PROSITE" id="PS50110"/>
    </source>
</evidence>
<dbReference type="Pfam" id="PF00072">
    <property type="entry name" value="Response_reg"/>
    <property type="match status" value="1"/>
</dbReference>
<evidence type="ECO:0000313" key="3">
    <source>
        <dbReference type="EMBL" id="SFF45955.1"/>
    </source>
</evidence>
<sequence length="130" mass="14892">MKVYELAIIIDDDITNNIICESMMLNTQLAKKVKSFISLKEGYEFLVNCTEQKESPDLILLDLRFPEEKSGWDFLNKIGDVMKKFAKLPDLYILTSSIAGRDIERAKNEPLVKGFISKPLNTEKIKTIFS</sequence>
<dbReference type="EMBL" id="FONY01000037">
    <property type="protein sequence ID" value="SFF45955.1"/>
    <property type="molecule type" value="Genomic_DNA"/>
</dbReference>
<dbReference type="PROSITE" id="PS50110">
    <property type="entry name" value="RESPONSE_REGULATORY"/>
    <property type="match status" value="1"/>
</dbReference>
<evidence type="ECO:0000313" key="4">
    <source>
        <dbReference type="Proteomes" id="UP000199513"/>
    </source>
</evidence>
<keyword evidence="1" id="KW-0597">Phosphoprotein</keyword>
<keyword evidence="4" id="KW-1185">Reference proteome</keyword>
<dbReference type="SMART" id="SM00448">
    <property type="entry name" value="REC"/>
    <property type="match status" value="1"/>
</dbReference>
<dbReference type="Proteomes" id="UP000199513">
    <property type="component" value="Unassembled WGS sequence"/>
</dbReference>
<dbReference type="InterPro" id="IPR011006">
    <property type="entry name" value="CheY-like_superfamily"/>
</dbReference>
<accession>A0A1I2IUA0</accession>
<name>A0A1I2IUA0_9BACT</name>
<dbReference type="STRING" id="1003.SAMN04488541_10374"/>
<dbReference type="OrthoDB" id="1524091at2"/>
<protein>
    <submittedName>
        <fullName evidence="3">Response regulator receiver domain-containing protein</fullName>
    </submittedName>
</protein>
<proteinExistence type="predicted"/>
<dbReference type="Gene3D" id="3.40.50.2300">
    <property type="match status" value="1"/>
</dbReference>
<dbReference type="InterPro" id="IPR001789">
    <property type="entry name" value="Sig_transdc_resp-reg_receiver"/>
</dbReference>
<dbReference type="SUPFAM" id="SSF52172">
    <property type="entry name" value="CheY-like"/>
    <property type="match status" value="1"/>
</dbReference>
<dbReference type="GO" id="GO:0000160">
    <property type="term" value="P:phosphorelay signal transduction system"/>
    <property type="evidence" value="ECO:0007669"/>
    <property type="project" value="InterPro"/>
</dbReference>
<feature type="modified residue" description="4-aspartylphosphate" evidence="1">
    <location>
        <position position="62"/>
    </location>
</feature>
<evidence type="ECO:0000256" key="1">
    <source>
        <dbReference type="PROSITE-ProRule" id="PRU00169"/>
    </source>
</evidence>
<dbReference type="AlphaFoldDB" id="A0A1I2IUA0"/>
<organism evidence="3 4">
    <name type="scientific">Thermoflexibacter ruber</name>
    <dbReference type="NCBI Taxonomy" id="1003"/>
    <lineage>
        <taxon>Bacteria</taxon>
        <taxon>Pseudomonadati</taxon>
        <taxon>Bacteroidota</taxon>
        <taxon>Cytophagia</taxon>
        <taxon>Cytophagales</taxon>
        <taxon>Thermoflexibacteraceae</taxon>
        <taxon>Thermoflexibacter</taxon>
    </lineage>
</organism>
<gene>
    <name evidence="3" type="ORF">SAMN04488541_10374</name>
</gene>
<feature type="domain" description="Response regulatory" evidence="2">
    <location>
        <begin position="6"/>
        <end position="130"/>
    </location>
</feature>
<reference evidence="3 4" key="1">
    <citation type="submission" date="2016-10" db="EMBL/GenBank/DDBJ databases">
        <authorList>
            <person name="de Groot N.N."/>
        </authorList>
    </citation>
    <scope>NUCLEOTIDE SEQUENCE [LARGE SCALE GENOMIC DNA]</scope>
    <source>
        <strain>GEY</strain>
        <strain evidence="4">DSM 9560</strain>
    </source>
</reference>